<dbReference type="Proteomes" id="UP000887574">
    <property type="component" value="Unplaced"/>
</dbReference>
<dbReference type="Gene3D" id="2.130.10.10">
    <property type="entry name" value="YVTN repeat-like/Quinoprotein amine dehydrogenase"/>
    <property type="match status" value="1"/>
</dbReference>
<dbReference type="PROSITE" id="PS00678">
    <property type="entry name" value="WD_REPEATS_1"/>
    <property type="match status" value="1"/>
</dbReference>
<dbReference type="InterPro" id="IPR001680">
    <property type="entry name" value="WD40_rpt"/>
</dbReference>
<dbReference type="SUPFAM" id="SSF50978">
    <property type="entry name" value="WD40 repeat-like"/>
    <property type="match status" value="1"/>
</dbReference>
<feature type="compositionally biased region" description="Acidic residues" evidence="5">
    <location>
        <begin position="84"/>
        <end position="100"/>
    </location>
</feature>
<keyword evidence="3" id="KW-0677">Repeat</keyword>
<dbReference type="GO" id="GO:0003714">
    <property type="term" value="F:transcription corepressor activity"/>
    <property type="evidence" value="ECO:0007669"/>
    <property type="project" value="TreeGrafter"/>
</dbReference>
<dbReference type="AlphaFoldDB" id="A0A915DEN1"/>
<dbReference type="PANTHER" id="PTHR10814:SF21">
    <property type="entry name" value="PROTEIN GROUCHO"/>
    <property type="match status" value="1"/>
</dbReference>
<name>A0A915DEN1_9BILA</name>
<dbReference type="Pfam" id="PF00400">
    <property type="entry name" value="WD40"/>
    <property type="match status" value="4"/>
</dbReference>
<keyword evidence="2 4" id="KW-0853">WD repeat</keyword>
<dbReference type="GO" id="GO:0005667">
    <property type="term" value="C:transcription regulator complex"/>
    <property type="evidence" value="ECO:0007669"/>
    <property type="project" value="TreeGrafter"/>
</dbReference>
<feature type="repeat" description="WD" evidence="4">
    <location>
        <begin position="323"/>
        <end position="364"/>
    </location>
</feature>
<evidence type="ECO:0000256" key="1">
    <source>
        <dbReference type="ARBA" id="ARBA00005969"/>
    </source>
</evidence>
<feature type="compositionally biased region" description="Low complexity" evidence="5">
    <location>
        <begin position="50"/>
        <end position="61"/>
    </location>
</feature>
<dbReference type="InterPro" id="IPR036322">
    <property type="entry name" value="WD40_repeat_dom_sf"/>
</dbReference>
<evidence type="ECO:0000256" key="4">
    <source>
        <dbReference type="PROSITE-ProRule" id="PRU00221"/>
    </source>
</evidence>
<dbReference type="InterPro" id="IPR019775">
    <property type="entry name" value="WD40_repeat_CS"/>
</dbReference>
<proteinExistence type="inferred from homology"/>
<dbReference type="GO" id="GO:0005634">
    <property type="term" value="C:nucleus"/>
    <property type="evidence" value="ECO:0007669"/>
    <property type="project" value="InterPro"/>
</dbReference>
<feature type="compositionally biased region" description="Low complexity" evidence="5">
    <location>
        <begin position="136"/>
        <end position="146"/>
    </location>
</feature>
<dbReference type="PRINTS" id="PR01850">
    <property type="entry name" value="GROUCHOFAMLY"/>
</dbReference>
<organism evidence="6 7">
    <name type="scientific">Ditylenchus dipsaci</name>
    <dbReference type="NCBI Taxonomy" id="166011"/>
    <lineage>
        <taxon>Eukaryota</taxon>
        <taxon>Metazoa</taxon>
        <taxon>Ecdysozoa</taxon>
        <taxon>Nematoda</taxon>
        <taxon>Chromadorea</taxon>
        <taxon>Rhabditida</taxon>
        <taxon>Tylenchina</taxon>
        <taxon>Tylenchomorpha</taxon>
        <taxon>Sphaerularioidea</taxon>
        <taxon>Anguinidae</taxon>
        <taxon>Anguininae</taxon>
        <taxon>Ditylenchus</taxon>
    </lineage>
</organism>
<evidence type="ECO:0000256" key="2">
    <source>
        <dbReference type="ARBA" id="ARBA00022574"/>
    </source>
</evidence>
<reference evidence="7" key="1">
    <citation type="submission" date="2022-11" db="UniProtKB">
        <authorList>
            <consortium name="WormBaseParasite"/>
        </authorList>
    </citation>
    <scope>IDENTIFICATION</scope>
</reference>
<dbReference type="PANTHER" id="PTHR10814">
    <property type="entry name" value="TRANSDUCIN-LIKE ENHANCER PROTEIN"/>
    <property type="match status" value="1"/>
</dbReference>
<dbReference type="SMART" id="SM00320">
    <property type="entry name" value="WD40"/>
    <property type="match status" value="6"/>
</dbReference>
<dbReference type="InterPro" id="IPR015943">
    <property type="entry name" value="WD40/YVTN_repeat-like_dom_sf"/>
</dbReference>
<feature type="region of interest" description="Disordered" evidence="5">
    <location>
        <begin position="1"/>
        <end position="156"/>
    </location>
</feature>
<dbReference type="WBParaSite" id="jg19078">
    <property type="protein sequence ID" value="jg19078"/>
    <property type="gene ID" value="jg19078"/>
</dbReference>
<keyword evidence="6" id="KW-1185">Reference proteome</keyword>
<evidence type="ECO:0000256" key="3">
    <source>
        <dbReference type="ARBA" id="ARBA00022737"/>
    </source>
</evidence>
<dbReference type="GO" id="GO:0090090">
    <property type="term" value="P:negative regulation of canonical Wnt signaling pathway"/>
    <property type="evidence" value="ECO:0007669"/>
    <property type="project" value="TreeGrafter"/>
</dbReference>
<dbReference type="InterPro" id="IPR009146">
    <property type="entry name" value="Groucho_enhance"/>
</dbReference>
<evidence type="ECO:0000256" key="5">
    <source>
        <dbReference type="SAM" id="MobiDB-lite"/>
    </source>
</evidence>
<evidence type="ECO:0000313" key="6">
    <source>
        <dbReference type="Proteomes" id="UP000887574"/>
    </source>
</evidence>
<feature type="repeat" description="WD" evidence="4">
    <location>
        <begin position="429"/>
        <end position="470"/>
    </location>
</feature>
<dbReference type="PROSITE" id="PS50082">
    <property type="entry name" value="WD_REPEATS_2"/>
    <property type="match status" value="2"/>
</dbReference>
<sequence length="505" mass="54199">MPPGMAGIMPTSSSAVMPNHNNITGSAPNSSSVPPSNSAEDGRHSLSNHRAASASRPRSTGSPGGSTRGSTTTPQLKRAKLEVADQDADVDGELEIDVQNDDGGGVSSAPSVSTHHTNGTSQPGSSSRQPKDGRESAQSASSSRDSATPRTREIPILDANHASRMMFGGFGGAMNAVAQTNGKPSYAYKVVEGGQPQPVNFPADIDQGEDIPKSMKKVTDLPHGDVVCAVTISQQNHQNRRIYTGGRGCVKVWDISQLTSPGSSENQGQGKQQYQLLSTLECLQDSYIRSCKLFEDNSTLIVGGESETVCIWDVHTEKIKANLNCEAQACYALAISEDNRLCFSCCADGNIVIWDIVSETKVASLHGHQDGASCVDLSSDGWKLWTGGLDTGESDILSWMLPTDEYVAVGMENNQVEVLNINRPEKYVLHDHESCVLALKFAHSGKWFVSTGKDNAFNTWRTPSGYRLFRTKENSSVLSCDISHDDTYIVTGSGEKKATVYQVGY</sequence>
<protein>
    <submittedName>
        <fullName evidence="7">Uncharacterized protein</fullName>
    </submittedName>
</protein>
<evidence type="ECO:0000313" key="7">
    <source>
        <dbReference type="WBParaSite" id="jg19078"/>
    </source>
</evidence>
<accession>A0A915DEN1</accession>
<feature type="compositionally biased region" description="Polar residues" evidence="5">
    <location>
        <begin position="108"/>
        <end position="128"/>
    </location>
</feature>
<feature type="compositionally biased region" description="Polar residues" evidence="5">
    <location>
        <begin position="10"/>
        <end position="25"/>
    </location>
</feature>
<feature type="compositionally biased region" description="Low complexity" evidence="5">
    <location>
        <begin position="26"/>
        <end position="39"/>
    </location>
</feature>
<comment type="similarity">
    <text evidence="1">Belongs to the WD repeat Groucho/TLE family.</text>
</comment>